<evidence type="ECO:0000313" key="2">
    <source>
        <dbReference type="EMBL" id="KAH9591434.1"/>
    </source>
</evidence>
<feature type="chain" id="PRO_5037425530" description="UPAR/Ly6 domain-containing protein" evidence="1">
    <location>
        <begin position="26"/>
        <end position="128"/>
    </location>
</feature>
<protein>
    <recommendedName>
        <fullName evidence="4">UPAR/Ly6 domain-containing protein</fullName>
    </recommendedName>
</protein>
<dbReference type="CTD" id="75576692"/>
<proteinExistence type="predicted"/>
<reference evidence="2" key="1">
    <citation type="journal article" date="2012" name="Nat. Genet.">
        <title>Whole-genome sequence of Schistosoma haematobium.</title>
        <authorList>
            <person name="Young N.D."/>
            <person name="Jex A.R."/>
            <person name="Li B."/>
            <person name="Liu S."/>
            <person name="Yang L."/>
            <person name="Xiong Z."/>
            <person name="Li Y."/>
            <person name="Cantacessi C."/>
            <person name="Hall R.S."/>
            <person name="Xu X."/>
            <person name="Chen F."/>
            <person name="Wu X."/>
            <person name="Zerlotini A."/>
            <person name="Oliveira G."/>
            <person name="Hofmann A."/>
            <person name="Zhang G."/>
            <person name="Fang X."/>
            <person name="Kang Y."/>
            <person name="Campbell B.E."/>
            <person name="Loukas A."/>
            <person name="Ranganathan S."/>
            <person name="Rollinson D."/>
            <person name="Rinaldi G."/>
            <person name="Brindley P.J."/>
            <person name="Yang H."/>
            <person name="Wang J."/>
            <person name="Wang J."/>
            <person name="Gasser R.B."/>
        </authorList>
    </citation>
    <scope>NUCLEOTIDE SEQUENCE</scope>
</reference>
<keyword evidence="3" id="KW-1185">Reference proteome</keyword>
<comment type="caution">
    <text evidence="2">The sequence shown here is derived from an EMBL/GenBank/DDBJ whole genome shotgun (WGS) entry which is preliminary data.</text>
</comment>
<name>A0A922LQF2_SCHHA</name>
<dbReference type="EMBL" id="AMPZ03000002">
    <property type="protein sequence ID" value="KAH9591434.1"/>
    <property type="molecule type" value="Genomic_DNA"/>
</dbReference>
<accession>A0A922LQF2</accession>
<evidence type="ECO:0000256" key="1">
    <source>
        <dbReference type="SAM" id="SignalP"/>
    </source>
</evidence>
<dbReference type="KEGG" id="shx:MS3_00001175"/>
<evidence type="ECO:0008006" key="4">
    <source>
        <dbReference type="Google" id="ProtNLM"/>
    </source>
</evidence>
<dbReference type="AlphaFoldDB" id="A0A922LQF2"/>
<reference evidence="2" key="2">
    <citation type="journal article" date="2019" name="Gigascience">
        <title>High-quality Schistosoma haematobium genome achieved by single-molecule and long-range sequencing.</title>
        <authorList>
            <person name="Stroehlein A.J."/>
            <person name="Korhonen P.K."/>
            <person name="Chong T.M."/>
            <person name="Lim Y.L."/>
            <person name="Chan K.G."/>
            <person name="Webster B."/>
            <person name="Rollinson D."/>
            <person name="Brindley P.J."/>
            <person name="Gasser R.B."/>
            <person name="Young N.D."/>
        </authorList>
    </citation>
    <scope>NUCLEOTIDE SEQUENCE</scope>
</reference>
<organism evidence="2 3">
    <name type="scientific">Schistosoma haematobium</name>
    <name type="common">Blood fluke</name>
    <dbReference type="NCBI Taxonomy" id="6185"/>
    <lineage>
        <taxon>Eukaryota</taxon>
        <taxon>Metazoa</taxon>
        <taxon>Spiralia</taxon>
        <taxon>Lophotrochozoa</taxon>
        <taxon>Platyhelminthes</taxon>
        <taxon>Trematoda</taxon>
        <taxon>Digenea</taxon>
        <taxon>Strigeidida</taxon>
        <taxon>Schistosomatoidea</taxon>
        <taxon>Schistosomatidae</taxon>
        <taxon>Schistosoma</taxon>
    </lineage>
</organism>
<reference evidence="2" key="4">
    <citation type="journal article" date="2022" name="PLoS Pathog.">
        <title>Chromosome-level genome of Schistosoma haematobium underpins genome-wide explorations of molecular variation.</title>
        <authorList>
            <person name="Stroehlein A.J."/>
            <person name="Korhonen P.K."/>
            <person name="Lee V.V."/>
            <person name="Ralph S.A."/>
            <person name="Mentink-Kane M."/>
            <person name="You H."/>
            <person name="McManus D.P."/>
            <person name="Tchuente L.T."/>
            <person name="Stothard J.R."/>
            <person name="Kaur P."/>
            <person name="Dudchenko O."/>
            <person name="Aiden E.L."/>
            <person name="Yang B."/>
            <person name="Yang H."/>
            <person name="Emery A.M."/>
            <person name="Webster B.L."/>
            <person name="Brindley P.J."/>
            <person name="Rollinson D."/>
            <person name="Chang B.C.H."/>
            <person name="Gasser R.B."/>
            <person name="Young N.D."/>
        </authorList>
    </citation>
    <scope>NUCLEOTIDE SEQUENCE</scope>
</reference>
<dbReference type="Proteomes" id="UP000471633">
    <property type="component" value="Unassembled WGS sequence"/>
</dbReference>
<dbReference type="GeneID" id="75576692"/>
<keyword evidence="1" id="KW-0732">Signal</keyword>
<sequence length="128" mass="14277">MKNREGLKLFTYIILLVIIKDNVDAHIGCYVCDECANPFSSQVTGVSLNTECRFCKTTLTYSKNMVTINIAKSCGQMNETCVNRYIAWYNTTTEENCCITDLCNASNVQFSKSIVGLFISGLIILLTC</sequence>
<feature type="signal peptide" evidence="1">
    <location>
        <begin position="1"/>
        <end position="25"/>
    </location>
</feature>
<evidence type="ECO:0000313" key="3">
    <source>
        <dbReference type="Proteomes" id="UP000471633"/>
    </source>
</evidence>
<reference evidence="2" key="3">
    <citation type="submission" date="2021-06" db="EMBL/GenBank/DDBJ databases">
        <title>Chromosome-level genome assembly for S. haematobium.</title>
        <authorList>
            <person name="Stroehlein A.J."/>
        </authorList>
    </citation>
    <scope>NUCLEOTIDE SEQUENCE</scope>
</reference>
<gene>
    <name evidence="2" type="ORF">MS3_00001175</name>
</gene>
<dbReference type="RefSeq" id="XP_051071647.1">
    <property type="nucleotide sequence ID" value="XM_051208667.1"/>
</dbReference>